<evidence type="ECO:0000313" key="2">
    <source>
        <dbReference type="Proteomes" id="UP001597561"/>
    </source>
</evidence>
<dbReference type="EMBL" id="JBHUPG010000053">
    <property type="protein sequence ID" value="MFD2913961.1"/>
    <property type="molecule type" value="Genomic_DNA"/>
</dbReference>
<comment type="caution">
    <text evidence="1">The sequence shown here is derived from an EMBL/GenBank/DDBJ whole genome shotgun (WGS) entry which is preliminary data.</text>
</comment>
<sequence>MRKIQYDDVAYEQGYKDAMEHHKKLERLKAAALKTSPEVLAEREYNRLENRFMNEDDEGILFMNSVVESQDFDELMESLNIRLEDAESIESIVTKWVVAVSKEAFSAGYVAGHKRQQGAFK</sequence>
<organism evidence="1 2">
    <name type="scientific">Jeotgalibacillus terrae</name>
    <dbReference type="NCBI Taxonomy" id="587735"/>
    <lineage>
        <taxon>Bacteria</taxon>
        <taxon>Bacillati</taxon>
        <taxon>Bacillota</taxon>
        <taxon>Bacilli</taxon>
        <taxon>Bacillales</taxon>
        <taxon>Caryophanaceae</taxon>
        <taxon>Jeotgalibacillus</taxon>
    </lineage>
</organism>
<dbReference type="Proteomes" id="UP001597561">
    <property type="component" value="Unassembled WGS sequence"/>
</dbReference>
<dbReference type="RefSeq" id="WP_204731014.1">
    <property type="nucleotide sequence ID" value="NZ_JAFBDK010000034.1"/>
</dbReference>
<evidence type="ECO:0000313" key="1">
    <source>
        <dbReference type="EMBL" id="MFD2913961.1"/>
    </source>
</evidence>
<keyword evidence="2" id="KW-1185">Reference proteome</keyword>
<reference evidence="2" key="1">
    <citation type="journal article" date="2019" name="Int. J. Syst. Evol. Microbiol.">
        <title>The Global Catalogue of Microorganisms (GCM) 10K type strain sequencing project: providing services to taxonomists for standard genome sequencing and annotation.</title>
        <authorList>
            <consortium name="The Broad Institute Genomics Platform"/>
            <consortium name="The Broad Institute Genome Sequencing Center for Infectious Disease"/>
            <person name="Wu L."/>
            <person name="Ma J."/>
        </authorList>
    </citation>
    <scope>NUCLEOTIDE SEQUENCE [LARGE SCALE GENOMIC DNA]</scope>
    <source>
        <strain evidence="2">KCTC 13528</strain>
    </source>
</reference>
<proteinExistence type="predicted"/>
<protein>
    <submittedName>
        <fullName evidence="1">Uncharacterized protein</fullName>
    </submittedName>
</protein>
<gene>
    <name evidence="1" type="ORF">ACFS5P_18880</name>
</gene>
<name>A0ABW5ZN26_9BACL</name>
<accession>A0ABW5ZN26</accession>